<dbReference type="HOGENOM" id="CLU_049215_2_1_4"/>
<gene>
    <name evidence="3 4" type="primary">ureF</name>
    <name evidence="4" type="ORF">SRAA_1947</name>
</gene>
<comment type="function">
    <text evidence="3">Required for maturation of urease via the functional incorporation of the urease nickel metallocenter.</text>
</comment>
<dbReference type="InterPro" id="IPR038277">
    <property type="entry name" value="UreF_sf"/>
</dbReference>
<dbReference type="GO" id="GO:0005737">
    <property type="term" value="C:cytoplasm"/>
    <property type="evidence" value="ECO:0007669"/>
    <property type="project" value="UniProtKB-SubCell"/>
</dbReference>
<comment type="similarity">
    <text evidence="3">Belongs to the UreF family.</text>
</comment>
<accession>A0A060NIC1</accession>
<dbReference type="STRING" id="1458425.SRAA_1947"/>
<evidence type="ECO:0000313" key="4">
    <source>
        <dbReference type="EMBL" id="BAO81801.1"/>
    </source>
</evidence>
<evidence type="ECO:0000256" key="1">
    <source>
        <dbReference type="ARBA" id="ARBA00022988"/>
    </source>
</evidence>
<dbReference type="Proteomes" id="UP000067461">
    <property type="component" value="Chromosome"/>
</dbReference>
<dbReference type="AlphaFoldDB" id="A0A060NIC1"/>
<protein>
    <recommendedName>
        <fullName evidence="3">Urease accessory protein UreF</fullName>
    </recommendedName>
</protein>
<dbReference type="PANTHER" id="PTHR33620:SF1">
    <property type="entry name" value="UREASE ACCESSORY PROTEIN F"/>
    <property type="match status" value="1"/>
</dbReference>
<dbReference type="GO" id="GO:0016151">
    <property type="term" value="F:nickel cation binding"/>
    <property type="evidence" value="ECO:0007669"/>
    <property type="project" value="UniProtKB-UniRule"/>
</dbReference>
<keyword evidence="5" id="KW-1185">Reference proteome</keyword>
<comment type="subcellular location">
    <subcellularLocation>
        <location evidence="3">Cytoplasm</location>
    </subcellularLocation>
</comment>
<dbReference type="PIRSF" id="PIRSF009467">
    <property type="entry name" value="Ureas_acces_UreF"/>
    <property type="match status" value="1"/>
</dbReference>
<reference evidence="4 5" key="1">
    <citation type="journal article" date="2014" name="Nat. Commun.">
        <title>Physiological and genomic features of highly alkaliphilic hydrogen-utilizing Betaproteobacteria from a continental serpentinizing site.</title>
        <authorList>
            <person name="Suzuki S."/>
            <person name="Kuenen J.G."/>
            <person name="Schipper K."/>
            <person name="van der Velde S."/>
            <person name="Ishii S."/>
            <person name="Wu A."/>
            <person name="Sorokin D.Y."/>
            <person name="Tenney A."/>
            <person name="Meng X.Y."/>
            <person name="Morrill P.L."/>
            <person name="Kamagata Y."/>
            <person name="Muyzer G."/>
            <person name="Nealson K.H."/>
        </authorList>
    </citation>
    <scope>NUCLEOTIDE SEQUENCE [LARGE SCALE GENOMIC DNA]</scope>
    <source>
        <strain evidence="4 5">A1</strain>
    </source>
</reference>
<comment type="subunit">
    <text evidence="3">UreD, UreF and UreG form a complex that acts as a GTP-hydrolysis-dependent molecular chaperone, activating the urease apoprotein by helping to assemble the nickel containing metallocenter of UreC. The UreE protein probably delivers the nickel.</text>
</comment>
<name>A0A060NIC1_9BURK</name>
<keyword evidence="1 3" id="KW-0996">Nickel insertion</keyword>
<dbReference type="KEGG" id="cbaa:SRAA_1947"/>
<keyword evidence="2 3" id="KW-0143">Chaperone</keyword>
<organism evidence="4 5">
    <name type="scientific">Serpentinimonas raichei</name>
    <dbReference type="NCBI Taxonomy" id="1458425"/>
    <lineage>
        <taxon>Bacteria</taxon>
        <taxon>Pseudomonadati</taxon>
        <taxon>Pseudomonadota</taxon>
        <taxon>Betaproteobacteria</taxon>
        <taxon>Burkholderiales</taxon>
        <taxon>Comamonadaceae</taxon>
        <taxon>Serpentinimonas</taxon>
    </lineage>
</organism>
<evidence type="ECO:0000256" key="2">
    <source>
        <dbReference type="ARBA" id="ARBA00023186"/>
    </source>
</evidence>
<keyword evidence="3" id="KW-0963">Cytoplasm</keyword>
<dbReference type="RefSeq" id="WP_045532399.1">
    <property type="nucleotide sequence ID" value="NZ_AP014568.1"/>
</dbReference>
<proteinExistence type="inferred from homology"/>
<dbReference type="Pfam" id="PF01730">
    <property type="entry name" value="UreF"/>
    <property type="match status" value="1"/>
</dbReference>
<dbReference type="PANTHER" id="PTHR33620">
    <property type="entry name" value="UREASE ACCESSORY PROTEIN F"/>
    <property type="match status" value="1"/>
</dbReference>
<sequence>MPPSSPTAPMHDDDSLLALLWMASPTLPIGGFSYSEGLEAAIDAGLVHDETSAADWLCDQLWLTQARSDLVVLGQALAAWRASDWERLQALDQWVRLTRESAELRLQSEQMGRSLMEWAKSLRLPDCPTARLPPGLASPTYPVAFAYGLWLRLPPTAPVRAGVLCAAFAWAENMVQAAIKALPLGQGAGQRVLARVCLSIPQAVTEALQTSDAQRQSFSPMWAILSARHETQYSRLFRS</sequence>
<dbReference type="InterPro" id="IPR002639">
    <property type="entry name" value="UreF"/>
</dbReference>
<dbReference type="Gene3D" id="1.10.4190.10">
    <property type="entry name" value="Urease accessory protein UreF"/>
    <property type="match status" value="1"/>
</dbReference>
<dbReference type="EMBL" id="AP014568">
    <property type="protein sequence ID" value="BAO81801.1"/>
    <property type="molecule type" value="Genomic_DNA"/>
</dbReference>
<evidence type="ECO:0000313" key="5">
    <source>
        <dbReference type="Proteomes" id="UP000067461"/>
    </source>
</evidence>
<dbReference type="HAMAP" id="MF_01385">
    <property type="entry name" value="UreF"/>
    <property type="match status" value="1"/>
</dbReference>
<evidence type="ECO:0000256" key="3">
    <source>
        <dbReference type="HAMAP-Rule" id="MF_01385"/>
    </source>
</evidence>